<evidence type="ECO:0008006" key="4">
    <source>
        <dbReference type="Google" id="ProtNLM"/>
    </source>
</evidence>
<dbReference type="AlphaFoldDB" id="A0A550CL20"/>
<name>A0A550CL20_9AGAR</name>
<keyword evidence="1" id="KW-1133">Transmembrane helix</keyword>
<evidence type="ECO:0000313" key="2">
    <source>
        <dbReference type="EMBL" id="TRM65510.1"/>
    </source>
</evidence>
<protein>
    <recommendedName>
        <fullName evidence="4">DUF202 domain-containing protein</fullName>
    </recommendedName>
</protein>
<organism evidence="2 3">
    <name type="scientific">Schizophyllum amplum</name>
    <dbReference type="NCBI Taxonomy" id="97359"/>
    <lineage>
        <taxon>Eukaryota</taxon>
        <taxon>Fungi</taxon>
        <taxon>Dikarya</taxon>
        <taxon>Basidiomycota</taxon>
        <taxon>Agaricomycotina</taxon>
        <taxon>Agaricomycetes</taxon>
        <taxon>Agaricomycetidae</taxon>
        <taxon>Agaricales</taxon>
        <taxon>Schizophyllaceae</taxon>
        <taxon>Schizophyllum</taxon>
    </lineage>
</organism>
<reference evidence="2 3" key="1">
    <citation type="journal article" date="2019" name="New Phytol.">
        <title>Comparative genomics reveals unique wood-decay strategies and fruiting body development in the Schizophyllaceae.</title>
        <authorList>
            <person name="Almasi E."/>
            <person name="Sahu N."/>
            <person name="Krizsan K."/>
            <person name="Balint B."/>
            <person name="Kovacs G.M."/>
            <person name="Kiss B."/>
            <person name="Cseklye J."/>
            <person name="Drula E."/>
            <person name="Henrissat B."/>
            <person name="Nagy I."/>
            <person name="Chovatia M."/>
            <person name="Adam C."/>
            <person name="LaButti K."/>
            <person name="Lipzen A."/>
            <person name="Riley R."/>
            <person name="Grigoriev I.V."/>
            <person name="Nagy L.G."/>
        </authorList>
    </citation>
    <scope>NUCLEOTIDE SEQUENCE [LARGE SCALE GENOMIC DNA]</scope>
    <source>
        <strain evidence="2 3">NL-1724</strain>
    </source>
</reference>
<keyword evidence="1" id="KW-0812">Transmembrane</keyword>
<accession>A0A550CL20</accession>
<comment type="caution">
    <text evidence="2">The sequence shown here is derived from an EMBL/GenBank/DDBJ whole genome shotgun (WGS) entry which is preliminary data.</text>
</comment>
<gene>
    <name evidence="2" type="ORF">BD626DRAFT_488992</name>
</gene>
<keyword evidence="3" id="KW-1185">Reference proteome</keyword>
<evidence type="ECO:0000313" key="3">
    <source>
        <dbReference type="Proteomes" id="UP000320762"/>
    </source>
</evidence>
<evidence type="ECO:0000256" key="1">
    <source>
        <dbReference type="SAM" id="Phobius"/>
    </source>
</evidence>
<dbReference type="Proteomes" id="UP000320762">
    <property type="component" value="Unassembled WGS sequence"/>
</dbReference>
<dbReference type="EMBL" id="VDMD01000005">
    <property type="protein sequence ID" value="TRM65510.1"/>
    <property type="molecule type" value="Genomic_DNA"/>
</dbReference>
<proteinExistence type="predicted"/>
<keyword evidence="1" id="KW-0472">Membrane</keyword>
<feature type="transmembrane region" description="Helical" evidence="1">
    <location>
        <begin position="103"/>
        <end position="123"/>
    </location>
</feature>
<sequence>MSTLKRLTSEPLENTGSTTRDFLMLERNILSHLKLAVLLGLVSWSVLLHARLDSGTHDRRSVALGTVQLVAAVMTIVAGGVEFHKGYQDLRDSRPFLEGPKTHLLIIGVPAIVVLATCIALLVDDTIL</sequence>
<dbReference type="OrthoDB" id="5525680at2759"/>
<feature type="transmembrane region" description="Helical" evidence="1">
    <location>
        <begin position="62"/>
        <end position="83"/>
    </location>
</feature>
<feature type="transmembrane region" description="Helical" evidence="1">
    <location>
        <begin position="29"/>
        <end position="50"/>
    </location>
</feature>